<dbReference type="InterPro" id="IPR050327">
    <property type="entry name" value="Proton-linked_MCT"/>
</dbReference>
<dbReference type="EMBL" id="KZ270005">
    <property type="protein sequence ID" value="OZC08618.1"/>
    <property type="molecule type" value="Genomic_DNA"/>
</dbReference>
<evidence type="ECO:0000256" key="2">
    <source>
        <dbReference type="SAM" id="MobiDB-lite"/>
    </source>
</evidence>
<feature type="transmembrane region" description="Helical" evidence="3">
    <location>
        <begin position="120"/>
        <end position="147"/>
    </location>
</feature>
<evidence type="ECO:0000313" key="6">
    <source>
        <dbReference type="Proteomes" id="UP000242913"/>
    </source>
</evidence>
<comment type="subcellular location">
    <subcellularLocation>
        <location evidence="1">Membrane</location>
        <topology evidence="1">Multi-pass membrane protein</topology>
    </subcellularLocation>
</comment>
<name>A0A238BVN7_9BILA</name>
<keyword evidence="3" id="KW-0472">Membrane</keyword>
<evidence type="ECO:0000256" key="3">
    <source>
        <dbReference type="SAM" id="Phobius"/>
    </source>
</evidence>
<feature type="transmembrane region" description="Helical" evidence="3">
    <location>
        <begin position="418"/>
        <end position="437"/>
    </location>
</feature>
<feature type="transmembrane region" description="Helical" evidence="3">
    <location>
        <begin position="95"/>
        <end position="114"/>
    </location>
</feature>
<evidence type="ECO:0000313" key="5">
    <source>
        <dbReference type="EMBL" id="OZC08618.1"/>
    </source>
</evidence>
<keyword evidence="3" id="KW-0812">Transmembrane</keyword>
<feature type="transmembrane region" description="Helical" evidence="3">
    <location>
        <begin position="458"/>
        <end position="477"/>
    </location>
</feature>
<dbReference type="PROSITE" id="PS50850">
    <property type="entry name" value="MFS"/>
    <property type="match status" value="1"/>
</dbReference>
<dbReference type="Gene3D" id="1.20.1250.20">
    <property type="entry name" value="MFS general substrate transporter like domains"/>
    <property type="match status" value="2"/>
</dbReference>
<feature type="compositionally biased region" description="Basic and acidic residues" evidence="2">
    <location>
        <begin position="279"/>
        <end position="298"/>
    </location>
</feature>
<keyword evidence="3" id="KW-1133">Transmembrane helix</keyword>
<evidence type="ECO:0000259" key="4">
    <source>
        <dbReference type="PROSITE" id="PS50850"/>
    </source>
</evidence>
<feature type="transmembrane region" description="Helical" evidence="3">
    <location>
        <begin position="518"/>
        <end position="537"/>
    </location>
</feature>
<feature type="transmembrane region" description="Helical" evidence="3">
    <location>
        <begin position="378"/>
        <end position="398"/>
    </location>
</feature>
<reference evidence="5 6" key="1">
    <citation type="submission" date="2015-12" db="EMBL/GenBank/DDBJ databases">
        <title>Draft genome of the nematode, Onchocerca flexuosa.</title>
        <authorList>
            <person name="Mitreva M."/>
        </authorList>
    </citation>
    <scope>NUCLEOTIDE SEQUENCE [LARGE SCALE GENOMIC DNA]</scope>
    <source>
        <strain evidence="5">Red Deer</strain>
    </source>
</reference>
<dbReference type="GO" id="GO:0008028">
    <property type="term" value="F:monocarboxylic acid transmembrane transporter activity"/>
    <property type="evidence" value="ECO:0007669"/>
    <property type="project" value="TreeGrafter"/>
</dbReference>
<feature type="region of interest" description="Disordered" evidence="2">
    <location>
        <begin position="271"/>
        <end position="299"/>
    </location>
</feature>
<feature type="transmembrane region" description="Helical" evidence="3">
    <location>
        <begin position="154"/>
        <end position="172"/>
    </location>
</feature>
<dbReference type="InterPro" id="IPR020846">
    <property type="entry name" value="MFS_dom"/>
</dbReference>
<dbReference type="CDD" id="cd17352">
    <property type="entry name" value="MFS_MCT_SLC16"/>
    <property type="match status" value="1"/>
</dbReference>
<feature type="transmembrane region" description="Helical" evidence="3">
    <location>
        <begin position="26"/>
        <end position="48"/>
    </location>
</feature>
<keyword evidence="6" id="KW-1185">Reference proteome</keyword>
<dbReference type="GO" id="GO:0016020">
    <property type="term" value="C:membrane"/>
    <property type="evidence" value="ECO:0007669"/>
    <property type="project" value="UniProtKB-SubCell"/>
</dbReference>
<organism evidence="5 6">
    <name type="scientific">Onchocerca flexuosa</name>
    <dbReference type="NCBI Taxonomy" id="387005"/>
    <lineage>
        <taxon>Eukaryota</taxon>
        <taxon>Metazoa</taxon>
        <taxon>Ecdysozoa</taxon>
        <taxon>Nematoda</taxon>
        <taxon>Chromadorea</taxon>
        <taxon>Rhabditida</taxon>
        <taxon>Spirurina</taxon>
        <taxon>Spiruromorpha</taxon>
        <taxon>Filarioidea</taxon>
        <taxon>Onchocercidae</taxon>
        <taxon>Onchocerca</taxon>
    </lineage>
</organism>
<feature type="transmembrane region" description="Helical" evidence="3">
    <location>
        <begin position="184"/>
        <end position="202"/>
    </location>
</feature>
<feature type="transmembrane region" description="Helical" evidence="3">
    <location>
        <begin position="68"/>
        <end position="88"/>
    </location>
</feature>
<dbReference type="SUPFAM" id="SSF103473">
    <property type="entry name" value="MFS general substrate transporter"/>
    <property type="match status" value="1"/>
</dbReference>
<sequence>MKESEMKGKKSAEDDVQYVPVVDGGWGWVVVVGSFFIHVFADGIVYSFGILLEIIMKEFDASNTKASVIISLLTGLNLGMGPIASAVTNKYGCRVTTILGSLIATIGCAASYYATSIEYLIGSVGCVMGIGFGLMYCPAIVIVTMYFEKKRSMATGIAVCGAGVGTVLFAPICQELIKFSWRTAFAVYAVIVLMCSLCGATFRPLKFVAVEDKTEEKKVLEGNEKNGFVEMVHRHSSIFNMMIQLYFVAHNISDPSKQDEENTPLSTTLLSSSQQNITAKEKNEKIQRSESLKRDIPSRRSRTISESTGFINVKDVFYTGSMSELPHDEHRRSLASLNIKDDKLKSLEKIAINQEKEEKINRTREIWRTVEKMTDISLLANPVFLLYAISNLLTSVAFNSPLVFLPPHATNVGLTPSQTANVISAFGFMNTIGRILVGIISDRKLPCRYGKNTARNRLWIYISSLSICGLLTTGVFFCDSYLTLATYSGLFGLMLSSYVCLTSVLLVDLIGIEKLTNAFGLVLLFQGIGTIVGPPISGQIADLTGSYDMSFVFCGIALLISGLMLVIVPRIEQKQTKNNKLTSSVP</sequence>
<feature type="transmembrane region" description="Helical" evidence="3">
    <location>
        <begin position="489"/>
        <end position="511"/>
    </location>
</feature>
<dbReference type="FunFam" id="1.20.1250.20:FF:000664">
    <property type="entry name" value="MonoCarboxylate Transporter family"/>
    <property type="match status" value="1"/>
</dbReference>
<dbReference type="InterPro" id="IPR036259">
    <property type="entry name" value="MFS_trans_sf"/>
</dbReference>
<dbReference type="PANTHER" id="PTHR11360">
    <property type="entry name" value="MONOCARBOXYLATE TRANSPORTER"/>
    <property type="match status" value="1"/>
</dbReference>
<evidence type="ECO:0000256" key="1">
    <source>
        <dbReference type="ARBA" id="ARBA00004141"/>
    </source>
</evidence>
<dbReference type="OrthoDB" id="6499973at2759"/>
<dbReference type="AlphaFoldDB" id="A0A238BVN7"/>
<dbReference type="Proteomes" id="UP000242913">
    <property type="component" value="Unassembled WGS sequence"/>
</dbReference>
<gene>
    <name evidence="5" type="ORF">X798_04299</name>
</gene>
<dbReference type="PANTHER" id="PTHR11360:SF284">
    <property type="entry name" value="EG:103B4.3 PROTEIN-RELATED"/>
    <property type="match status" value="1"/>
</dbReference>
<accession>A0A238BVN7</accession>
<feature type="transmembrane region" description="Helical" evidence="3">
    <location>
        <begin position="549"/>
        <end position="568"/>
    </location>
</feature>
<protein>
    <submittedName>
        <fullName evidence="5">Transporter, major facilitator family protein</fullName>
    </submittedName>
</protein>
<dbReference type="InterPro" id="IPR011701">
    <property type="entry name" value="MFS"/>
</dbReference>
<feature type="domain" description="Major facilitator superfamily (MFS) profile" evidence="4">
    <location>
        <begin position="27"/>
        <end position="572"/>
    </location>
</feature>
<proteinExistence type="predicted"/>
<dbReference type="Pfam" id="PF07690">
    <property type="entry name" value="MFS_1"/>
    <property type="match status" value="1"/>
</dbReference>